<dbReference type="AlphaFoldDB" id="A0A1V0PDG9"/>
<dbReference type="Proteomes" id="UP000191806">
    <property type="component" value="Plasmid pJM1A"/>
</dbReference>
<keyword evidence="1" id="KW-0614">Plasmid</keyword>
<gene>
    <name evidence="1" type="ORF">LLJM1_04465</name>
</gene>
<name>A0A1V0PDG9_LACLC</name>
<dbReference type="RefSeq" id="WP_063280820.1">
    <property type="nucleotide sequence ID" value="NZ_CP016746.2"/>
</dbReference>
<protein>
    <submittedName>
        <fullName evidence="1">Uncharacterized protein</fullName>
    </submittedName>
</protein>
<proteinExistence type="predicted"/>
<accession>A0A1V0PDG9</accession>
<geneLocation type="plasmid" evidence="2">
    <name>pmpjm1</name>
</geneLocation>
<evidence type="ECO:0000313" key="1">
    <source>
        <dbReference type="EMBL" id="ARE27236.1"/>
    </source>
</evidence>
<dbReference type="EMBL" id="CP016746">
    <property type="protein sequence ID" value="ARE27236.1"/>
    <property type="molecule type" value="Genomic_DNA"/>
</dbReference>
<organism evidence="1 2">
    <name type="scientific">Lactococcus lactis subsp. cremoris</name>
    <name type="common">Streptococcus cremoris</name>
    <dbReference type="NCBI Taxonomy" id="1359"/>
    <lineage>
        <taxon>Bacteria</taxon>
        <taxon>Bacillati</taxon>
        <taxon>Bacillota</taxon>
        <taxon>Bacilli</taxon>
        <taxon>Lactobacillales</taxon>
        <taxon>Streptococcaceae</taxon>
        <taxon>Lactococcus</taxon>
    </lineage>
</organism>
<reference evidence="1 2" key="1">
    <citation type="journal article" date="2017" name="BMC Genomics">
        <title>Comparative and functional genomics of the Lactococcus lactis taxon; insights into evolution and niche adaptation.</title>
        <authorList>
            <person name="Kelleher P."/>
            <person name="Bottacini F."/>
            <person name="Mahony J."/>
            <person name="Kilcawley K.N."/>
            <person name="van Sinderen D."/>
        </authorList>
    </citation>
    <scope>NUCLEOTIDE SEQUENCE [LARGE SCALE GENOMIC DNA]</scope>
    <source>
        <strain evidence="1 2">JM1</strain>
        <plasmid evidence="2">pmpjm1</plasmid>
    </source>
</reference>
<evidence type="ECO:0000313" key="2">
    <source>
        <dbReference type="Proteomes" id="UP000191806"/>
    </source>
</evidence>
<sequence length="102" mass="11867">MLKDKVLAELVDSGHAESVYEMIEPAFSLIELPDNKKLMEDHKKNFNEYNEMFKKILGSPLFDGTAEKNLIEAQRTFFLTGDLLKMKKKMLVEAMDDYFKNN</sequence>